<feature type="transmembrane region" description="Helical" evidence="6">
    <location>
        <begin position="258"/>
        <end position="278"/>
    </location>
</feature>
<dbReference type="Gene3D" id="1.20.1720.10">
    <property type="entry name" value="Multidrug resistance protein D"/>
    <property type="match status" value="1"/>
</dbReference>
<feature type="transmembrane region" description="Helical" evidence="6">
    <location>
        <begin position="317"/>
        <end position="342"/>
    </location>
</feature>
<evidence type="ECO:0000256" key="5">
    <source>
        <dbReference type="ARBA" id="ARBA00023136"/>
    </source>
</evidence>
<name>A0ABU1CKH0_9PSED</name>
<dbReference type="Proteomes" id="UP001224477">
    <property type="component" value="Unassembled WGS sequence"/>
</dbReference>
<feature type="transmembrane region" description="Helical" evidence="6">
    <location>
        <begin position="375"/>
        <end position="395"/>
    </location>
</feature>
<gene>
    <name evidence="8" type="ORF">RCO22_02335</name>
</gene>
<dbReference type="PANTHER" id="PTHR43124">
    <property type="entry name" value="PURINE EFFLUX PUMP PBUE"/>
    <property type="match status" value="1"/>
</dbReference>
<dbReference type="InterPro" id="IPR020846">
    <property type="entry name" value="MFS_dom"/>
</dbReference>
<reference evidence="8 9" key="1">
    <citation type="journal article" date="2023" name="Microbiol. Resour. Announc.">
        <title>Whole-genome sequence of Pseudomonas yamanorum OLsAu1 isolated from the edible ectomycorrhizal mushroom Lactarius sp. section Deliciosi.</title>
        <authorList>
            <person name="Ramirez-Mendoza R."/>
            <person name="Angeles-Argaiz R.E."/>
            <person name="Hernandez-Oaxaca D."/>
            <person name="Aguirre-Beltran L."/>
            <person name="Almaraz-Suarez J."/>
            <person name="Perez-Moreno J."/>
        </authorList>
    </citation>
    <scope>NUCLEOTIDE SEQUENCE [LARGE SCALE GENOMIC DNA]</scope>
    <source>
        <strain evidence="8 9">OLsAu1</strain>
    </source>
</reference>
<dbReference type="PROSITE" id="PS00216">
    <property type="entry name" value="SUGAR_TRANSPORT_1"/>
    <property type="match status" value="1"/>
</dbReference>
<organism evidence="8 9">
    <name type="scientific">Pseudomonas yamanorum</name>
    <dbReference type="NCBI Taxonomy" id="515393"/>
    <lineage>
        <taxon>Bacteria</taxon>
        <taxon>Pseudomonadati</taxon>
        <taxon>Pseudomonadota</taxon>
        <taxon>Gammaproteobacteria</taxon>
        <taxon>Pseudomonadales</taxon>
        <taxon>Pseudomonadaceae</taxon>
        <taxon>Pseudomonas</taxon>
    </lineage>
</organism>
<dbReference type="InterPro" id="IPR005829">
    <property type="entry name" value="Sugar_transporter_CS"/>
</dbReference>
<feature type="transmembrane region" description="Helical" evidence="6">
    <location>
        <begin position="349"/>
        <end position="369"/>
    </location>
</feature>
<dbReference type="PANTHER" id="PTHR43124:SF3">
    <property type="entry name" value="CHLORAMPHENICOL EFFLUX PUMP RV0191"/>
    <property type="match status" value="1"/>
</dbReference>
<dbReference type="RefSeq" id="WP_309254218.1">
    <property type="nucleotide sequence ID" value="NZ_CP143576.1"/>
</dbReference>
<dbReference type="EMBL" id="JAVGXC010000001">
    <property type="protein sequence ID" value="MDR0187761.1"/>
    <property type="molecule type" value="Genomic_DNA"/>
</dbReference>
<dbReference type="SUPFAM" id="SSF103473">
    <property type="entry name" value="MFS general substrate transporter"/>
    <property type="match status" value="1"/>
</dbReference>
<evidence type="ECO:0000256" key="6">
    <source>
        <dbReference type="SAM" id="Phobius"/>
    </source>
</evidence>
<evidence type="ECO:0000313" key="9">
    <source>
        <dbReference type="Proteomes" id="UP001224477"/>
    </source>
</evidence>
<dbReference type="PROSITE" id="PS50850">
    <property type="entry name" value="MFS"/>
    <property type="match status" value="1"/>
</dbReference>
<evidence type="ECO:0000256" key="1">
    <source>
        <dbReference type="ARBA" id="ARBA00004651"/>
    </source>
</evidence>
<protein>
    <submittedName>
        <fullName evidence="8">MFS transporter</fullName>
    </submittedName>
</protein>
<evidence type="ECO:0000259" key="7">
    <source>
        <dbReference type="PROSITE" id="PS50850"/>
    </source>
</evidence>
<keyword evidence="5 6" id="KW-0472">Membrane</keyword>
<dbReference type="InterPro" id="IPR036259">
    <property type="entry name" value="MFS_trans_sf"/>
</dbReference>
<proteinExistence type="predicted"/>
<feature type="transmembrane region" description="Helical" evidence="6">
    <location>
        <begin position="87"/>
        <end position="106"/>
    </location>
</feature>
<sequence>MSESSCSPLLGSEIKRHQLSRFILITCISLISFFPINILLPSFPALAARFDMPSADVALSISLFTLVFSISQLVAGPLSDKWGRKEVLLGCITLSILGAIGCALSTDYLSFLLFRSVQAMGCGFFVLGHALVEDLFEEQDRARVRLYYMTLSGSFVALSPLIGSWLQTTFDWQGSFYGFALMALGMLIHAFCILPSKSASPHRTPVSIIGTLKDVATNRDFLRYWWIAALVFACYFALISVTPLIFMDSLKLSEYQYALVLMVYGVAYLLGGLAASYLQKRISLSRQINIGLGLLLVAGVLLMLIVSLGAITTITLLIPMLISALAVTLVRPAAISAAMLLFSSSAGTAASAGNSIMFITAAVSSAALAQAGANLLLTIAISFIVFSVWGVVTNARVGR</sequence>
<feature type="domain" description="Major facilitator superfamily (MFS) profile" evidence="7">
    <location>
        <begin position="21"/>
        <end position="399"/>
    </location>
</feature>
<comment type="caution">
    <text evidence="8">The sequence shown here is derived from an EMBL/GenBank/DDBJ whole genome shotgun (WGS) entry which is preliminary data.</text>
</comment>
<comment type="subcellular location">
    <subcellularLocation>
        <location evidence="1">Cell membrane</location>
        <topology evidence="1">Multi-pass membrane protein</topology>
    </subcellularLocation>
</comment>
<accession>A0ABU1CKH0</accession>
<feature type="transmembrane region" description="Helical" evidence="6">
    <location>
        <begin position="224"/>
        <end position="246"/>
    </location>
</feature>
<keyword evidence="3 6" id="KW-0812">Transmembrane</keyword>
<dbReference type="InterPro" id="IPR050189">
    <property type="entry name" value="MFS_Efflux_Transporters"/>
</dbReference>
<keyword evidence="9" id="KW-1185">Reference proteome</keyword>
<feature type="transmembrane region" description="Helical" evidence="6">
    <location>
        <begin position="290"/>
        <end position="311"/>
    </location>
</feature>
<dbReference type="Pfam" id="PF07690">
    <property type="entry name" value="MFS_1"/>
    <property type="match status" value="1"/>
</dbReference>
<evidence type="ECO:0000256" key="3">
    <source>
        <dbReference type="ARBA" id="ARBA00022692"/>
    </source>
</evidence>
<dbReference type="InterPro" id="IPR011701">
    <property type="entry name" value="MFS"/>
</dbReference>
<evidence type="ECO:0000313" key="8">
    <source>
        <dbReference type="EMBL" id="MDR0187761.1"/>
    </source>
</evidence>
<feature type="transmembrane region" description="Helical" evidence="6">
    <location>
        <begin position="57"/>
        <end position="75"/>
    </location>
</feature>
<feature type="transmembrane region" description="Helical" evidence="6">
    <location>
        <begin position="112"/>
        <end position="132"/>
    </location>
</feature>
<evidence type="ECO:0000256" key="2">
    <source>
        <dbReference type="ARBA" id="ARBA00022475"/>
    </source>
</evidence>
<feature type="transmembrane region" description="Helical" evidence="6">
    <location>
        <begin position="175"/>
        <end position="194"/>
    </location>
</feature>
<keyword evidence="4 6" id="KW-1133">Transmembrane helix</keyword>
<feature type="transmembrane region" description="Helical" evidence="6">
    <location>
        <begin position="22"/>
        <end position="45"/>
    </location>
</feature>
<feature type="transmembrane region" description="Helical" evidence="6">
    <location>
        <begin position="144"/>
        <end position="163"/>
    </location>
</feature>
<evidence type="ECO:0000256" key="4">
    <source>
        <dbReference type="ARBA" id="ARBA00022989"/>
    </source>
</evidence>
<keyword evidence="2" id="KW-1003">Cell membrane</keyword>